<dbReference type="InterPro" id="IPR011604">
    <property type="entry name" value="PDDEXK-like_dom_sf"/>
</dbReference>
<dbReference type="SUPFAM" id="SSF52980">
    <property type="entry name" value="Restriction endonuclease-like"/>
    <property type="match status" value="1"/>
</dbReference>
<dbReference type="PANTHER" id="PTHR46609">
    <property type="entry name" value="EXONUCLEASE, PHAGE-TYPE/RECB, C-TERMINAL DOMAIN-CONTAINING PROTEIN"/>
    <property type="match status" value="1"/>
</dbReference>
<proteinExistence type="predicted"/>
<accession>A0ABN8QBT5</accession>
<comment type="caution">
    <text evidence="1">The sequence shown here is derived from an EMBL/GenBank/DDBJ whole genome shotgun (WGS) entry which is preliminary data.</text>
</comment>
<gene>
    <name evidence="1" type="ORF">PLOB_00004867</name>
</gene>
<sequence length="260" mass="29766">MNTVFGNVPLGACLAYQLQDHGRPNTRFVSNRIRGSFVTAVQCSEFIDLPVGIDDKTSFDLTELNMLNQPDLTSFFTDHIVIDKTESYSLEQRTVLQGESAEWVEQHQFRLTASNFGKVYSRIQRPSESMLKSIFLPQGFCPYSKRGDTLDQASSDPDFYIEKVGADFFLKKTHFYYAQVQGQLALTGLPWCDFCVYLSDSNEMCVDRIHFNSDYWENELLPKLKNFFFNYALSFIVGKAKRAQSCSRTNEELVLVGNHT</sequence>
<dbReference type="InterPro" id="IPR011335">
    <property type="entry name" value="Restrct_endonuc-II-like"/>
</dbReference>
<keyword evidence="2" id="KW-1185">Reference proteome</keyword>
<dbReference type="Proteomes" id="UP001159405">
    <property type="component" value="Unassembled WGS sequence"/>
</dbReference>
<evidence type="ECO:0000313" key="2">
    <source>
        <dbReference type="Proteomes" id="UP001159405"/>
    </source>
</evidence>
<dbReference type="Gene3D" id="3.90.320.10">
    <property type="match status" value="1"/>
</dbReference>
<organism evidence="1 2">
    <name type="scientific">Porites lobata</name>
    <dbReference type="NCBI Taxonomy" id="104759"/>
    <lineage>
        <taxon>Eukaryota</taxon>
        <taxon>Metazoa</taxon>
        <taxon>Cnidaria</taxon>
        <taxon>Anthozoa</taxon>
        <taxon>Hexacorallia</taxon>
        <taxon>Scleractinia</taxon>
        <taxon>Fungiina</taxon>
        <taxon>Poritidae</taxon>
        <taxon>Porites</taxon>
    </lineage>
</organism>
<evidence type="ECO:0000313" key="1">
    <source>
        <dbReference type="EMBL" id="CAH3161442.1"/>
    </source>
</evidence>
<dbReference type="PANTHER" id="PTHR46609:SF8">
    <property type="entry name" value="YQAJ VIRAL RECOMBINASE DOMAIN-CONTAINING PROTEIN"/>
    <property type="match status" value="1"/>
</dbReference>
<dbReference type="InterPro" id="IPR051703">
    <property type="entry name" value="NF-kappa-B_Signaling_Reg"/>
</dbReference>
<dbReference type="EMBL" id="CALNXK010000120">
    <property type="protein sequence ID" value="CAH3161442.1"/>
    <property type="molecule type" value="Genomic_DNA"/>
</dbReference>
<reference evidence="1 2" key="1">
    <citation type="submission" date="2022-05" db="EMBL/GenBank/DDBJ databases">
        <authorList>
            <consortium name="Genoscope - CEA"/>
            <person name="William W."/>
        </authorList>
    </citation>
    <scope>NUCLEOTIDE SEQUENCE [LARGE SCALE GENOMIC DNA]</scope>
</reference>
<protein>
    <recommendedName>
        <fullName evidence="3">YqaJ viral recombinase domain-containing protein</fullName>
    </recommendedName>
</protein>
<name>A0ABN8QBT5_9CNID</name>
<evidence type="ECO:0008006" key="3">
    <source>
        <dbReference type="Google" id="ProtNLM"/>
    </source>
</evidence>